<dbReference type="EMBL" id="JAUEPP010000005">
    <property type="protein sequence ID" value="KAK3343095.1"/>
    <property type="molecule type" value="Genomic_DNA"/>
</dbReference>
<dbReference type="AlphaFoldDB" id="A0AAE0JDP3"/>
<proteinExistence type="predicted"/>
<evidence type="ECO:0000313" key="4">
    <source>
        <dbReference type="Proteomes" id="UP001278500"/>
    </source>
</evidence>
<dbReference type="Proteomes" id="UP001278500">
    <property type="component" value="Unassembled WGS sequence"/>
</dbReference>
<protein>
    <submittedName>
        <fullName evidence="3">Heterokaryon incompatibility protein-domain-containing protein</fullName>
    </submittedName>
</protein>
<gene>
    <name evidence="3" type="ORF">B0H65DRAFT_427490</name>
</gene>
<accession>A0AAE0JDP3</accession>
<dbReference type="PANTHER" id="PTHR33112">
    <property type="entry name" value="DOMAIN PROTEIN, PUTATIVE-RELATED"/>
    <property type="match status" value="1"/>
</dbReference>
<dbReference type="PANTHER" id="PTHR33112:SF1">
    <property type="entry name" value="HETEROKARYON INCOMPATIBILITY DOMAIN-CONTAINING PROTEIN"/>
    <property type="match status" value="1"/>
</dbReference>
<keyword evidence="4" id="KW-1185">Reference proteome</keyword>
<feature type="region of interest" description="Disordered" evidence="1">
    <location>
        <begin position="22"/>
        <end position="47"/>
    </location>
</feature>
<evidence type="ECO:0000256" key="1">
    <source>
        <dbReference type="SAM" id="MobiDB-lite"/>
    </source>
</evidence>
<dbReference type="Pfam" id="PF06985">
    <property type="entry name" value="HET"/>
    <property type="match status" value="1"/>
</dbReference>
<dbReference type="GeneID" id="87861848"/>
<dbReference type="InterPro" id="IPR010730">
    <property type="entry name" value="HET"/>
</dbReference>
<organism evidence="3 4">
    <name type="scientific">Neurospora tetraspora</name>
    <dbReference type="NCBI Taxonomy" id="94610"/>
    <lineage>
        <taxon>Eukaryota</taxon>
        <taxon>Fungi</taxon>
        <taxon>Dikarya</taxon>
        <taxon>Ascomycota</taxon>
        <taxon>Pezizomycotina</taxon>
        <taxon>Sordariomycetes</taxon>
        <taxon>Sordariomycetidae</taxon>
        <taxon>Sordariales</taxon>
        <taxon>Sordariaceae</taxon>
        <taxon>Neurospora</taxon>
    </lineage>
</organism>
<name>A0AAE0JDP3_9PEZI</name>
<evidence type="ECO:0000313" key="3">
    <source>
        <dbReference type="EMBL" id="KAK3343095.1"/>
    </source>
</evidence>
<evidence type="ECO:0000259" key="2">
    <source>
        <dbReference type="Pfam" id="PF06985"/>
    </source>
</evidence>
<reference evidence="3" key="2">
    <citation type="submission" date="2023-06" db="EMBL/GenBank/DDBJ databases">
        <authorList>
            <consortium name="Lawrence Berkeley National Laboratory"/>
            <person name="Haridas S."/>
            <person name="Hensen N."/>
            <person name="Bonometti L."/>
            <person name="Westerberg I."/>
            <person name="Brannstrom I.O."/>
            <person name="Guillou S."/>
            <person name="Cros-Aarteil S."/>
            <person name="Calhoun S."/>
            <person name="Kuo A."/>
            <person name="Mondo S."/>
            <person name="Pangilinan J."/>
            <person name="Riley R."/>
            <person name="Labutti K."/>
            <person name="Andreopoulos B."/>
            <person name="Lipzen A."/>
            <person name="Chen C."/>
            <person name="Yanf M."/>
            <person name="Daum C."/>
            <person name="Ng V."/>
            <person name="Clum A."/>
            <person name="Steindorff A."/>
            <person name="Ohm R."/>
            <person name="Martin F."/>
            <person name="Silar P."/>
            <person name="Natvig D."/>
            <person name="Lalanne C."/>
            <person name="Gautier V."/>
            <person name="Ament-Velasquez S.L."/>
            <person name="Kruys A."/>
            <person name="Hutchinson M.I."/>
            <person name="Powell A.J."/>
            <person name="Barry K."/>
            <person name="Miller A.N."/>
            <person name="Grigoriev I.V."/>
            <person name="Debuchy R."/>
            <person name="Gladieux P."/>
            <person name="Thoren M.H."/>
            <person name="Johannesson H."/>
        </authorList>
    </citation>
    <scope>NUCLEOTIDE SEQUENCE</scope>
    <source>
        <strain evidence="3">CBS 560.94</strain>
    </source>
</reference>
<reference evidence="3" key="1">
    <citation type="journal article" date="2023" name="Mol. Phylogenet. Evol.">
        <title>Genome-scale phylogeny and comparative genomics of the fungal order Sordariales.</title>
        <authorList>
            <person name="Hensen N."/>
            <person name="Bonometti L."/>
            <person name="Westerberg I."/>
            <person name="Brannstrom I.O."/>
            <person name="Guillou S."/>
            <person name="Cros-Aarteil S."/>
            <person name="Calhoun S."/>
            <person name="Haridas S."/>
            <person name="Kuo A."/>
            <person name="Mondo S."/>
            <person name="Pangilinan J."/>
            <person name="Riley R."/>
            <person name="LaButti K."/>
            <person name="Andreopoulos B."/>
            <person name="Lipzen A."/>
            <person name="Chen C."/>
            <person name="Yan M."/>
            <person name="Daum C."/>
            <person name="Ng V."/>
            <person name="Clum A."/>
            <person name="Steindorff A."/>
            <person name="Ohm R.A."/>
            <person name="Martin F."/>
            <person name="Silar P."/>
            <person name="Natvig D.O."/>
            <person name="Lalanne C."/>
            <person name="Gautier V."/>
            <person name="Ament-Velasquez S.L."/>
            <person name="Kruys A."/>
            <person name="Hutchinson M.I."/>
            <person name="Powell A.J."/>
            <person name="Barry K."/>
            <person name="Miller A.N."/>
            <person name="Grigoriev I.V."/>
            <person name="Debuchy R."/>
            <person name="Gladieux P."/>
            <person name="Hiltunen Thoren M."/>
            <person name="Johannesson H."/>
        </authorList>
    </citation>
    <scope>NUCLEOTIDE SEQUENCE</scope>
    <source>
        <strain evidence="3">CBS 560.94</strain>
    </source>
</reference>
<dbReference type="RefSeq" id="XP_062680888.1">
    <property type="nucleotide sequence ID" value="XM_062824694.1"/>
</dbReference>
<comment type="caution">
    <text evidence="3">The sequence shown here is derived from an EMBL/GenBank/DDBJ whole genome shotgun (WGS) entry which is preliminary data.</text>
</comment>
<feature type="domain" description="Heterokaryon incompatibility" evidence="2">
    <location>
        <begin position="293"/>
        <end position="437"/>
    </location>
</feature>
<sequence length="820" mass="92871">MARSHLFKDLLGCCFGIPSHEGHRDDRDNDDAKENGNKSAGKENGKRGFDNGNPNLCITCRKVNFDSLFRDNKCSVQKVPWDNHCFKITSHQPGCGCGQELECWTLDSTRLMDLGGLPGRLDSQRPACSFCAFLYRCQVRLNLVPTKEDSSYWEIMPALSLGSILLRAPSAGKGNTPWVVQDTAYFEMRKNNMGGDPDDASMSHQIYRVADSSSKTLTRNKLAGGGLLGRKLDPIWVNFGLIGEWLTLCRSTHSCCEEVDVGSIPGLLVIDCTTGHIVPLPTKENAANRVENYVTLSYLWGTFGTTDGPVVQSINCEGGSGPGLPTQIPLAISDAIRVVKQLGYRYLWVDRYCIPQEDGAAKHIQILNMGRIYSNSILTIIAAAGDGPEYGLPGVSSRSRIAQVGVQINEEISLILYEPPTNHIIDSKWNTRGWTYQGGLLSKRRLVFTDLMVYFQCQEMHGDEVLSLPIPGPGEAFDKFRALSFDNLKDSGKLRMVFPRTSDWKNPLMAWKRISEYGPRELGYDSDALNAISGVMEMYALAMGDSAFKLFCGLPILSIRSWEKYTGYHLDKSRAYSFRTWFEDDHPHGRASKAQEIDGNNLTYSLIYSLTWRHRWGVSPESSPACLEQARRSMFGSWTTAGWRTRNFCPDVIRVFDSGLRIGVQYSDELLLDWEDDNARILDLSRNGKIPLSLKIKGVVMDVHMEWNRRRIYDDSEGWISTWPFEWNKDLFESPRWLFEKEGSDKKSDNELLFLIVGCNHFPSLRETELIGMIIRPVTRMLDGQPHTFYERLDSYTFELDDKQWHQMASLTREMEVRLI</sequence>